<evidence type="ECO:0000313" key="2">
    <source>
        <dbReference type="EMBL" id="KXK59684.1"/>
    </source>
</evidence>
<sequence length="126" mass="12801">MGGVADVAPLPTVHRRQGAIVMLAFGSGGAALLVPGFAALAGQITVAQLVICLGAAWGVFRISGMGLEAFDIEYGLGAVRALDRTASRSGTPCGPVTAPDRREPAATPALIRFERVTFTHPGAAAC</sequence>
<dbReference type="AlphaFoldDB" id="A0A136PMR2"/>
<accession>A0A136PMR2</accession>
<name>A0A136PMR2_9ACTN</name>
<dbReference type="EMBL" id="LRQV01000101">
    <property type="protein sequence ID" value="KXK59684.1"/>
    <property type="molecule type" value="Genomic_DNA"/>
</dbReference>
<dbReference type="Proteomes" id="UP000070620">
    <property type="component" value="Unassembled WGS sequence"/>
</dbReference>
<keyword evidence="1" id="KW-0812">Transmembrane</keyword>
<evidence type="ECO:0000256" key="1">
    <source>
        <dbReference type="SAM" id="Phobius"/>
    </source>
</evidence>
<keyword evidence="1" id="KW-1133">Transmembrane helix</keyword>
<feature type="transmembrane region" description="Helical" evidence="1">
    <location>
        <begin position="19"/>
        <end position="38"/>
    </location>
</feature>
<protein>
    <submittedName>
        <fullName evidence="2">Uncharacterized protein</fullName>
    </submittedName>
</protein>
<proteinExistence type="predicted"/>
<reference evidence="2 3" key="1">
    <citation type="submission" date="2016-01" db="EMBL/GenBank/DDBJ databases">
        <title>Whole genome sequence and analysis of Micromonospora rosaria DSM 803, which can produce antibacterial substance rosamicin.</title>
        <authorList>
            <person name="Yang H."/>
            <person name="He X."/>
            <person name="Zhu D."/>
        </authorList>
    </citation>
    <scope>NUCLEOTIDE SEQUENCE [LARGE SCALE GENOMIC DNA]</scope>
    <source>
        <strain evidence="2 3">DSM 803</strain>
    </source>
</reference>
<evidence type="ECO:0000313" key="3">
    <source>
        <dbReference type="Proteomes" id="UP000070620"/>
    </source>
</evidence>
<keyword evidence="1" id="KW-0472">Membrane</keyword>
<gene>
    <name evidence="2" type="ORF">AWW66_22880</name>
</gene>
<keyword evidence="3" id="KW-1185">Reference proteome</keyword>
<organism evidence="2 3">
    <name type="scientific">Micromonospora rosaria</name>
    <dbReference type="NCBI Taxonomy" id="47874"/>
    <lineage>
        <taxon>Bacteria</taxon>
        <taxon>Bacillati</taxon>
        <taxon>Actinomycetota</taxon>
        <taxon>Actinomycetes</taxon>
        <taxon>Micromonosporales</taxon>
        <taxon>Micromonosporaceae</taxon>
        <taxon>Micromonospora</taxon>
    </lineage>
</organism>
<comment type="caution">
    <text evidence="2">The sequence shown here is derived from an EMBL/GenBank/DDBJ whole genome shotgun (WGS) entry which is preliminary data.</text>
</comment>